<evidence type="ECO:0008006" key="3">
    <source>
        <dbReference type="Google" id="ProtNLM"/>
    </source>
</evidence>
<comment type="caution">
    <text evidence="1">The sequence shown here is derived from an EMBL/GenBank/DDBJ whole genome shotgun (WGS) entry which is preliminary data.</text>
</comment>
<dbReference type="InterPro" id="IPR011049">
    <property type="entry name" value="Serralysin-like_metalloprot_C"/>
</dbReference>
<accession>A0A963YRD3</accession>
<dbReference type="AlphaFoldDB" id="A0A963YRD3"/>
<evidence type="ECO:0000313" key="2">
    <source>
        <dbReference type="Proteomes" id="UP000708298"/>
    </source>
</evidence>
<protein>
    <recommendedName>
        <fullName evidence="3">Calcium-binding protein</fullName>
    </recommendedName>
</protein>
<sequence length="284" mass="27368">MSDSVTQSGGTQPANYSAAGGTNSIFQANFGPGTTYSTTTDSGVSTMPGALVVYGTGTTQTISGPSIVNDSNPLGSNAFTITSPTTIIAAPSDTITAATAATTVYGGWDGITQFSLGGDNSSITGGPGAITGISTGANTTLIGGSGNSIFTVTGANSLAVAGPSGITGIDASTATAPITIATNPNGNSGTLVAKLGSGADSVIGGSGASTVTAGSGKDVFGFVNGHAGGTEVIIGFNSSDNLAFGGYGYSANNLPTETVTSAGDVMTLTDGTQILFAGVDHKIF</sequence>
<proteinExistence type="predicted"/>
<reference evidence="1" key="2">
    <citation type="submission" date="2021-01" db="EMBL/GenBank/DDBJ databases">
        <authorList>
            <person name="Mieszkin S."/>
            <person name="Pouder E."/>
            <person name="Alain K."/>
        </authorList>
    </citation>
    <scope>NUCLEOTIDE SEQUENCE</scope>
    <source>
        <strain evidence="1">HW T2.11</strain>
    </source>
</reference>
<dbReference type="EMBL" id="JAESVB010000004">
    <property type="protein sequence ID" value="MCB8875728.1"/>
    <property type="molecule type" value="Genomic_DNA"/>
</dbReference>
<dbReference type="RefSeq" id="WP_227321389.1">
    <property type="nucleotide sequence ID" value="NZ_JAESVB010000004.1"/>
</dbReference>
<gene>
    <name evidence="1" type="ORF">ASILVAE211_11085</name>
</gene>
<evidence type="ECO:0000313" key="1">
    <source>
        <dbReference type="EMBL" id="MCB8875728.1"/>
    </source>
</evidence>
<keyword evidence="2" id="KW-1185">Reference proteome</keyword>
<organism evidence="1 2">
    <name type="scientific">Acidisoma silvae</name>
    <dbReference type="NCBI Taxonomy" id="2802396"/>
    <lineage>
        <taxon>Bacteria</taxon>
        <taxon>Pseudomonadati</taxon>
        <taxon>Pseudomonadota</taxon>
        <taxon>Alphaproteobacteria</taxon>
        <taxon>Acetobacterales</taxon>
        <taxon>Acidocellaceae</taxon>
        <taxon>Acidisoma</taxon>
    </lineage>
</organism>
<dbReference type="Proteomes" id="UP000708298">
    <property type="component" value="Unassembled WGS sequence"/>
</dbReference>
<dbReference type="SUPFAM" id="SSF51120">
    <property type="entry name" value="beta-Roll"/>
    <property type="match status" value="1"/>
</dbReference>
<name>A0A963YRD3_9PROT</name>
<reference evidence="1" key="1">
    <citation type="journal article" date="2021" name="Microorganisms">
        <title>Acidisoma silvae sp. nov. and Acidisomacellulosilytica sp. nov., Two Acidophilic Bacteria Isolated from Decaying Wood, Hydrolyzing Cellulose and Producing Poly-3-hydroxybutyrate.</title>
        <authorList>
            <person name="Mieszkin S."/>
            <person name="Pouder E."/>
            <person name="Uroz S."/>
            <person name="Simon-Colin C."/>
            <person name="Alain K."/>
        </authorList>
    </citation>
    <scope>NUCLEOTIDE SEQUENCE</scope>
    <source>
        <strain evidence="1">HW T2.11</strain>
    </source>
</reference>